<protein>
    <recommendedName>
        <fullName evidence="4">DUF3054 domain-containing protein</fullName>
    </recommendedName>
</protein>
<name>C7NMX5_HALUD</name>
<keyword evidence="1" id="KW-1133">Transmembrane helix</keyword>
<dbReference type="HOGENOM" id="CLU_143267_0_0_2"/>
<dbReference type="RefSeq" id="WP_015790239.1">
    <property type="nucleotide sequence ID" value="NC_013158.1"/>
</dbReference>
<evidence type="ECO:0000256" key="1">
    <source>
        <dbReference type="SAM" id="Phobius"/>
    </source>
</evidence>
<keyword evidence="1" id="KW-0812">Transmembrane</keyword>
<evidence type="ECO:0008006" key="4">
    <source>
        <dbReference type="Google" id="ProtNLM"/>
    </source>
</evidence>
<sequence>MGTVTTTIRSRIDISGATAILAVGDLVAIAAFVLIGAVYGHGESLWNVGRHVGTFLPFLIGWLAASMLGSLYTTDARRSVLRAISWTVPAWITAALVGQLLRATTLFHGSFSPIFLLISTVVGLALLVPWRAGVAYWLGGGTLT</sequence>
<dbReference type="Pfam" id="PF11255">
    <property type="entry name" value="DUF3054"/>
    <property type="match status" value="1"/>
</dbReference>
<dbReference type="AlphaFoldDB" id="C7NMX5"/>
<keyword evidence="1" id="KW-0472">Membrane</keyword>
<feature type="transmembrane region" description="Helical" evidence="1">
    <location>
        <begin position="107"/>
        <end position="128"/>
    </location>
</feature>
<gene>
    <name evidence="2" type="ordered locus">Huta_2509</name>
</gene>
<dbReference type="InterPro" id="IPR021414">
    <property type="entry name" value="DUF3054"/>
</dbReference>
<feature type="transmembrane region" description="Helical" evidence="1">
    <location>
        <begin position="83"/>
        <end position="101"/>
    </location>
</feature>
<keyword evidence="3" id="KW-1185">Reference proteome</keyword>
<accession>C7NMX5</accession>
<dbReference type="eggNOG" id="arCOG03922">
    <property type="taxonomic scope" value="Archaea"/>
</dbReference>
<evidence type="ECO:0000313" key="3">
    <source>
        <dbReference type="Proteomes" id="UP000002071"/>
    </source>
</evidence>
<organism evidence="2 3">
    <name type="scientific">Halorhabdus utahensis (strain DSM 12940 / JCM 11049 / AX-2)</name>
    <dbReference type="NCBI Taxonomy" id="519442"/>
    <lineage>
        <taxon>Archaea</taxon>
        <taxon>Methanobacteriati</taxon>
        <taxon>Methanobacteriota</taxon>
        <taxon>Stenosarchaea group</taxon>
        <taxon>Halobacteria</taxon>
        <taxon>Halobacteriales</taxon>
        <taxon>Haloarculaceae</taxon>
        <taxon>Halorhabdus</taxon>
    </lineage>
</organism>
<reference evidence="2 3" key="1">
    <citation type="journal article" date="2009" name="Stand. Genomic Sci.">
        <title>Complete genome sequence of Halorhabdus utahensis type strain (AX-2).</title>
        <authorList>
            <person name="Anderson I."/>
            <person name="Tindall B.J."/>
            <person name="Pomrenke H."/>
            <person name="Goker M."/>
            <person name="Lapidus A."/>
            <person name="Nolan M."/>
            <person name="Copeland A."/>
            <person name="Glavina Del Rio T."/>
            <person name="Chen F."/>
            <person name="Tice H."/>
            <person name="Cheng J.F."/>
            <person name="Lucas S."/>
            <person name="Chertkov O."/>
            <person name="Bruce D."/>
            <person name="Brettin T."/>
            <person name="Detter J.C."/>
            <person name="Han C."/>
            <person name="Goodwin L."/>
            <person name="Land M."/>
            <person name="Hauser L."/>
            <person name="Chang Y.J."/>
            <person name="Jeffries C.D."/>
            <person name="Pitluck S."/>
            <person name="Pati A."/>
            <person name="Mavromatis K."/>
            <person name="Ivanova N."/>
            <person name="Ovchinnikova G."/>
            <person name="Chen A."/>
            <person name="Palaniappan K."/>
            <person name="Chain P."/>
            <person name="Rohde M."/>
            <person name="Bristow J."/>
            <person name="Eisen J.A."/>
            <person name="Markowitz V."/>
            <person name="Hugenholtz P."/>
            <person name="Kyrpides N.C."/>
            <person name="Klenk H.P."/>
        </authorList>
    </citation>
    <scope>NUCLEOTIDE SEQUENCE [LARGE SCALE GENOMIC DNA]</scope>
    <source>
        <strain evidence="3">DSM 12940 / JCM 11049 / AX-2</strain>
    </source>
</reference>
<dbReference type="GeneID" id="8384811"/>
<dbReference type="EMBL" id="CP001687">
    <property type="protein sequence ID" value="ACV12673.1"/>
    <property type="molecule type" value="Genomic_DNA"/>
</dbReference>
<dbReference type="Proteomes" id="UP000002071">
    <property type="component" value="Chromosome"/>
</dbReference>
<dbReference type="OrthoDB" id="177006at2157"/>
<proteinExistence type="predicted"/>
<feature type="transmembrane region" description="Helical" evidence="1">
    <location>
        <begin position="51"/>
        <end position="71"/>
    </location>
</feature>
<feature type="transmembrane region" description="Helical" evidence="1">
    <location>
        <begin position="12"/>
        <end position="39"/>
    </location>
</feature>
<evidence type="ECO:0000313" key="2">
    <source>
        <dbReference type="EMBL" id="ACV12673.1"/>
    </source>
</evidence>
<dbReference type="KEGG" id="hut:Huta_2509"/>